<keyword evidence="2" id="KW-1185">Reference proteome</keyword>
<sequence length="244" mass="28809">MEHRTFHPFTELPPEIRARIWRHAVQPRIVPITCWVGDKLAEYVSHAIAGEKWEQDLAKYRNDAKTRLPLDLYAKAPPKPAVMDVCRETRSLGLYEKMILTPGSDASYAWVNYDADIIYLKTHDEPYTRLKNCGSRVRRLQIKVDVTDEFWDRNRSHGLRTTFTQLDECFVLMRGDGRIWYWRARECRDLIACAPENVHLIEPRTDERMTLAELRRLTDTEIHEWVERTEIDDTSSSEDDDSDW</sequence>
<accession>A0ACC1R0C9</accession>
<gene>
    <name evidence="1" type="ORF">NLG97_g3258</name>
</gene>
<organism evidence="1 2">
    <name type="scientific">Lecanicillium saksenae</name>
    <dbReference type="NCBI Taxonomy" id="468837"/>
    <lineage>
        <taxon>Eukaryota</taxon>
        <taxon>Fungi</taxon>
        <taxon>Dikarya</taxon>
        <taxon>Ascomycota</taxon>
        <taxon>Pezizomycotina</taxon>
        <taxon>Sordariomycetes</taxon>
        <taxon>Hypocreomycetidae</taxon>
        <taxon>Hypocreales</taxon>
        <taxon>Cordycipitaceae</taxon>
        <taxon>Lecanicillium</taxon>
    </lineage>
</organism>
<evidence type="ECO:0000313" key="2">
    <source>
        <dbReference type="Proteomes" id="UP001148737"/>
    </source>
</evidence>
<reference evidence="1" key="1">
    <citation type="submission" date="2022-07" db="EMBL/GenBank/DDBJ databases">
        <title>Genome Sequence of Lecanicillium saksenae.</title>
        <authorList>
            <person name="Buettner E."/>
        </authorList>
    </citation>
    <scope>NUCLEOTIDE SEQUENCE</scope>
    <source>
        <strain evidence="1">VT-O1</strain>
    </source>
</reference>
<dbReference type="EMBL" id="JANAKD010000261">
    <property type="protein sequence ID" value="KAJ3495620.1"/>
    <property type="molecule type" value="Genomic_DNA"/>
</dbReference>
<name>A0ACC1R0C9_9HYPO</name>
<dbReference type="Proteomes" id="UP001148737">
    <property type="component" value="Unassembled WGS sequence"/>
</dbReference>
<proteinExistence type="predicted"/>
<protein>
    <submittedName>
        <fullName evidence="1">Uncharacterized protein</fullName>
    </submittedName>
</protein>
<evidence type="ECO:0000313" key="1">
    <source>
        <dbReference type="EMBL" id="KAJ3495620.1"/>
    </source>
</evidence>
<comment type="caution">
    <text evidence="1">The sequence shown here is derived from an EMBL/GenBank/DDBJ whole genome shotgun (WGS) entry which is preliminary data.</text>
</comment>